<dbReference type="AlphaFoldDB" id="A0A8X7WQB4"/>
<evidence type="ECO:0000313" key="3">
    <source>
        <dbReference type="EMBL" id="KAG2334336.1"/>
    </source>
</evidence>
<dbReference type="PANTHER" id="PTHR33433">
    <property type="entry name" value="FLOWERING-PROMOTING FACTOR 1-LIKE PROTEIN 1"/>
    <property type="match status" value="1"/>
</dbReference>
<evidence type="ECO:0000313" key="4">
    <source>
        <dbReference type="Proteomes" id="UP000886595"/>
    </source>
</evidence>
<protein>
    <submittedName>
        <fullName evidence="3">Uncharacterized protein</fullName>
    </submittedName>
</protein>
<keyword evidence="2" id="KW-0812">Transmembrane</keyword>
<feature type="transmembrane region" description="Helical" evidence="2">
    <location>
        <begin position="73"/>
        <end position="102"/>
    </location>
</feature>
<keyword evidence="2" id="KW-0472">Membrane</keyword>
<sequence length="170" mass="19540">MSGVWVFKNGVVRLVDRDLASRQPTKKKVLIHLPTDEVVSSHSSLEQILICCSNHDFVSFLSNLHHHFYSPSLLHVFASIFIFVRLVSPFVYLLSVPFVICVDRCNKAISRRRSWKKQTMPHKGYSILDDYDDGFDDAVHMTVMRVCMCVIFAVLFVIQWLLPSGNQIIN</sequence>
<organism evidence="3 4">
    <name type="scientific">Brassica carinata</name>
    <name type="common">Ethiopian mustard</name>
    <name type="synonym">Abyssinian cabbage</name>
    <dbReference type="NCBI Taxonomy" id="52824"/>
    <lineage>
        <taxon>Eukaryota</taxon>
        <taxon>Viridiplantae</taxon>
        <taxon>Streptophyta</taxon>
        <taxon>Embryophyta</taxon>
        <taxon>Tracheophyta</taxon>
        <taxon>Spermatophyta</taxon>
        <taxon>Magnoliopsida</taxon>
        <taxon>eudicotyledons</taxon>
        <taxon>Gunneridae</taxon>
        <taxon>Pentapetalae</taxon>
        <taxon>rosids</taxon>
        <taxon>malvids</taxon>
        <taxon>Brassicales</taxon>
        <taxon>Brassicaceae</taxon>
        <taxon>Brassiceae</taxon>
        <taxon>Brassica</taxon>
    </lineage>
</organism>
<reference evidence="3 4" key="1">
    <citation type="submission" date="2020-02" db="EMBL/GenBank/DDBJ databases">
        <authorList>
            <person name="Ma Q."/>
            <person name="Huang Y."/>
            <person name="Song X."/>
            <person name="Pei D."/>
        </authorList>
    </citation>
    <scope>NUCLEOTIDE SEQUENCE [LARGE SCALE GENOMIC DNA]</scope>
    <source>
        <strain evidence="3">Sxm20200214</strain>
        <tissue evidence="3">Leaf</tissue>
    </source>
</reference>
<feature type="transmembrane region" description="Helical" evidence="2">
    <location>
        <begin position="143"/>
        <end position="162"/>
    </location>
</feature>
<comment type="similarity">
    <text evidence="1">Belongs to the FPF1 family.</text>
</comment>
<dbReference type="GO" id="GO:0009909">
    <property type="term" value="P:regulation of flower development"/>
    <property type="evidence" value="ECO:0007669"/>
    <property type="project" value="InterPro"/>
</dbReference>
<evidence type="ECO:0000256" key="1">
    <source>
        <dbReference type="ARBA" id="ARBA00008013"/>
    </source>
</evidence>
<dbReference type="Proteomes" id="UP000886595">
    <property type="component" value="Unassembled WGS sequence"/>
</dbReference>
<evidence type="ECO:0000256" key="2">
    <source>
        <dbReference type="SAM" id="Phobius"/>
    </source>
</evidence>
<proteinExistence type="inferred from homology"/>
<keyword evidence="2" id="KW-1133">Transmembrane helix</keyword>
<accession>A0A8X7WQB4</accession>
<dbReference type="InterPro" id="IPR039274">
    <property type="entry name" value="FPF1"/>
</dbReference>
<keyword evidence="4" id="KW-1185">Reference proteome</keyword>
<dbReference type="EMBL" id="JAAMPC010000001">
    <property type="protein sequence ID" value="KAG2334336.1"/>
    <property type="molecule type" value="Genomic_DNA"/>
</dbReference>
<name>A0A8X7WQB4_BRACI</name>
<comment type="caution">
    <text evidence="3">The sequence shown here is derived from an EMBL/GenBank/DDBJ whole genome shotgun (WGS) entry which is preliminary data.</text>
</comment>
<gene>
    <name evidence="3" type="ORF">Bca52824_005516</name>
</gene>